<reference evidence="1 2" key="1">
    <citation type="journal article" date="2019" name="Sci. Rep.">
        <title>Orb-weaving spider Araneus ventricosus genome elucidates the spidroin gene catalogue.</title>
        <authorList>
            <person name="Kono N."/>
            <person name="Nakamura H."/>
            <person name="Ohtoshi R."/>
            <person name="Moran D.A.P."/>
            <person name="Shinohara A."/>
            <person name="Yoshida Y."/>
            <person name="Fujiwara M."/>
            <person name="Mori M."/>
            <person name="Tomita M."/>
            <person name="Arakawa K."/>
        </authorList>
    </citation>
    <scope>NUCLEOTIDE SEQUENCE [LARGE SCALE GENOMIC DNA]</scope>
</reference>
<comment type="caution">
    <text evidence="1">The sequence shown here is derived from an EMBL/GenBank/DDBJ whole genome shotgun (WGS) entry which is preliminary data.</text>
</comment>
<organism evidence="1 2">
    <name type="scientific">Araneus ventricosus</name>
    <name type="common">Orbweaver spider</name>
    <name type="synonym">Epeira ventricosa</name>
    <dbReference type="NCBI Taxonomy" id="182803"/>
    <lineage>
        <taxon>Eukaryota</taxon>
        <taxon>Metazoa</taxon>
        <taxon>Ecdysozoa</taxon>
        <taxon>Arthropoda</taxon>
        <taxon>Chelicerata</taxon>
        <taxon>Arachnida</taxon>
        <taxon>Araneae</taxon>
        <taxon>Araneomorphae</taxon>
        <taxon>Entelegynae</taxon>
        <taxon>Araneoidea</taxon>
        <taxon>Araneidae</taxon>
        <taxon>Araneus</taxon>
    </lineage>
</organism>
<proteinExistence type="predicted"/>
<keyword evidence="2" id="KW-1185">Reference proteome</keyword>
<dbReference type="OrthoDB" id="10542314at2759"/>
<sequence>MSNLVALGPTVCPVERYTLYVTHHASYRKECHYYHAKTNSYYLKYRYDEEEPMPLKEFSALDGLPRSLLESRTSEPFVPSLPQSPRRLHKILWVAVSSTSIICVGRHHHLQSVCLQDVVLVEQTDENSFGLSLVGQSTASALQPRLSPKLSSSNDDDNDKMIKTFNTKSYCG</sequence>
<name>A0A4Y2FDH7_ARAVE</name>
<evidence type="ECO:0000313" key="2">
    <source>
        <dbReference type="Proteomes" id="UP000499080"/>
    </source>
</evidence>
<dbReference type="Proteomes" id="UP000499080">
    <property type="component" value="Unassembled WGS sequence"/>
</dbReference>
<protein>
    <submittedName>
        <fullName evidence="1">Uncharacterized protein</fullName>
    </submittedName>
</protein>
<accession>A0A4Y2FDH7</accession>
<dbReference type="EMBL" id="BGPR01000902">
    <property type="protein sequence ID" value="GBM39600.1"/>
    <property type="molecule type" value="Genomic_DNA"/>
</dbReference>
<evidence type="ECO:0000313" key="1">
    <source>
        <dbReference type="EMBL" id="GBM39600.1"/>
    </source>
</evidence>
<gene>
    <name evidence="1" type="ORF">AVEN_201583_1</name>
</gene>
<dbReference type="AlphaFoldDB" id="A0A4Y2FDH7"/>